<evidence type="ECO:0000313" key="2">
    <source>
        <dbReference type="Proteomes" id="UP001430953"/>
    </source>
</evidence>
<dbReference type="AlphaFoldDB" id="A0AAW2F4L8"/>
<protein>
    <submittedName>
        <fullName evidence="1">Uncharacterized protein</fullName>
    </submittedName>
</protein>
<dbReference type="Proteomes" id="UP001430953">
    <property type="component" value="Unassembled WGS sequence"/>
</dbReference>
<gene>
    <name evidence="1" type="ORF">PUN28_013583</name>
</gene>
<accession>A0AAW2F4L8</accession>
<reference evidence="1 2" key="1">
    <citation type="submission" date="2023-03" db="EMBL/GenBank/DDBJ databases">
        <title>High recombination rates correlate with genetic variation in Cardiocondyla obscurior ants.</title>
        <authorList>
            <person name="Errbii M."/>
        </authorList>
    </citation>
    <scope>NUCLEOTIDE SEQUENCE [LARGE SCALE GENOMIC DNA]</scope>
    <source>
        <strain evidence="1">Alpha-2009</strain>
        <tissue evidence="1">Whole body</tissue>
    </source>
</reference>
<name>A0AAW2F4L8_9HYME</name>
<proteinExistence type="predicted"/>
<dbReference type="EMBL" id="JADYXP020000014">
    <property type="protein sequence ID" value="KAL0110050.1"/>
    <property type="molecule type" value="Genomic_DNA"/>
</dbReference>
<comment type="caution">
    <text evidence="1">The sequence shown here is derived from an EMBL/GenBank/DDBJ whole genome shotgun (WGS) entry which is preliminary data.</text>
</comment>
<organism evidence="1 2">
    <name type="scientific">Cardiocondyla obscurior</name>
    <dbReference type="NCBI Taxonomy" id="286306"/>
    <lineage>
        <taxon>Eukaryota</taxon>
        <taxon>Metazoa</taxon>
        <taxon>Ecdysozoa</taxon>
        <taxon>Arthropoda</taxon>
        <taxon>Hexapoda</taxon>
        <taxon>Insecta</taxon>
        <taxon>Pterygota</taxon>
        <taxon>Neoptera</taxon>
        <taxon>Endopterygota</taxon>
        <taxon>Hymenoptera</taxon>
        <taxon>Apocrita</taxon>
        <taxon>Aculeata</taxon>
        <taxon>Formicoidea</taxon>
        <taxon>Formicidae</taxon>
        <taxon>Myrmicinae</taxon>
        <taxon>Cardiocondyla</taxon>
    </lineage>
</organism>
<evidence type="ECO:0000313" key="1">
    <source>
        <dbReference type="EMBL" id="KAL0110050.1"/>
    </source>
</evidence>
<keyword evidence="2" id="KW-1185">Reference proteome</keyword>
<sequence>MAEGQGEDGPGSVGDSGATPMIVVVVLDDGGGSRATEWAEGRRRVSAEEEEVRCTALHTYTLAFSPCPGLRRSRHPFTLYPCASFSISLLDVS</sequence>